<dbReference type="EMBL" id="CM055757">
    <property type="protein sequence ID" value="KAJ7988857.1"/>
    <property type="molecule type" value="Genomic_DNA"/>
</dbReference>
<comment type="caution">
    <text evidence="1">The sequence shown here is derived from an EMBL/GenBank/DDBJ whole genome shotgun (WGS) entry which is preliminary data.</text>
</comment>
<keyword evidence="2" id="KW-1185">Reference proteome</keyword>
<accession>A0ACC2FBY6</accession>
<proteinExistence type="predicted"/>
<dbReference type="Proteomes" id="UP001157502">
    <property type="component" value="Chromosome 30"/>
</dbReference>
<protein>
    <submittedName>
        <fullName evidence="1">Uncharacterized protein</fullName>
    </submittedName>
</protein>
<gene>
    <name evidence="1" type="ORF">DPEC_G00313540</name>
</gene>
<organism evidence="1 2">
    <name type="scientific">Dallia pectoralis</name>
    <name type="common">Alaska blackfish</name>
    <dbReference type="NCBI Taxonomy" id="75939"/>
    <lineage>
        <taxon>Eukaryota</taxon>
        <taxon>Metazoa</taxon>
        <taxon>Chordata</taxon>
        <taxon>Craniata</taxon>
        <taxon>Vertebrata</taxon>
        <taxon>Euteleostomi</taxon>
        <taxon>Actinopterygii</taxon>
        <taxon>Neopterygii</taxon>
        <taxon>Teleostei</taxon>
        <taxon>Protacanthopterygii</taxon>
        <taxon>Esociformes</taxon>
        <taxon>Umbridae</taxon>
        <taxon>Dallia</taxon>
    </lineage>
</organism>
<reference evidence="1" key="1">
    <citation type="submission" date="2021-05" db="EMBL/GenBank/DDBJ databases">
        <authorList>
            <person name="Pan Q."/>
            <person name="Jouanno E."/>
            <person name="Zahm M."/>
            <person name="Klopp C."/>
            <person name="Cabau C."/>
            <person name="Louis A."/>
            <person name="Berthelot C."/>
            <person name="Parey E."/>
            <person name="Roest Crollius H."/>
            <person name="Montfort J."/>
            <person name="Robinson-Rechavi M."/>
            <person name="Bouchez O."/>
            <person name="Lampietro C."/>
            <person name="Lopez Roques C."/>
            <person name="Donnadieu C."/>
            <person name="Postlethwait J."/>
            <person name="Bobe J."/>
            <person name="Dillon D."/>
            <person name="Chandos A."/>
            <person name="von Hippel F."/>
            <person name="Guiguen Y."/>
        </authorList>
    </citation>
    <scope>NUCLEOTIDE SEQUENCE</scope>
    <source>
        <strain evidence="1">YG-Jan2019</strain>
    </source>
</reference>
<evidence type="ECO:0000313" key="2">
    <source>
        <dbReference type="Proteomes" id="UP001157502"/>
    </source>
</evidence>
<evidence type="ECO:0000313" key="1">
    <source>
        <dbReference type="EMBL" id="KAJ7988857.1"/>
    </source>
</evidence>
<name>A0ACC2FBY6_DALPE</name>
<sequence length="88" mass="9615">MVDYSSLTFLPKSPARPSKARAPLAWTPAPLTEVPTPNTFSLTPRAFFRSPRLFSSVLGPSIQCPGPSSRLLKKEKARESRDNGCQGL</sequence>